<dbReference type="Gene3D" id="3.90.1300.10">
    <property type="entry name" value="Amidase signature (AS) domain"/>
    <property type="match status" value="1"/>
</dbReference>
<feature type="region of interest" description="Disordered" evidence="2">
    <location>
        <begin position="563"/>
        <end position="591"/>
    </location>
</feature>
<dbReference type="SUPFAM" id="SSF75304">
    <property type="entry name" value="Amidase signature (AS) enzymes"/>
    <property type="match status" value="1"/>
</dbReference>
<dbReference type="Proteomes" id="UP001162905">
    <property type="component" value="Unassembled WGS sequence"/>
</dbReference>
<comment type="similarity">
    <text evidence="1">Belongs to the amidase family.</text>
</comment>
<evidence type="ECO:0000256" key="1">
    <source>
        <dbReference type="ARBA" id="ARBA00009199"/>
    </source>
</evidence>
<dbReference type="InterPro" id="IPR036928">
    <property type="entry name" value="AS_sf"/>
</dbReference>
<feature type="domain" description="Amidase" evidence="3">
    <location>
        <begin position="71"/>
        <end position="534"/>
    </location>
</feature>
<evidence type="ECO:0000256" key="2">
    <source>
        <dbReference type="SAM" id="MobiDB-lite"/>
    </source>
</evidence>
<comment type="caution">
    <text evidence="4">The sequence shown here is derived from an EMBL/GenBank/DDBJ whole genome shotgun (WGS) entry which is preliminary data.</text>
</comment>
<gene>
    <name evidence="4" type="ORF">L4G47_14210</name>
</gene>
<dbReference type="RefSeq" id="WP_237252876.1">
    <property type="nucleotide sequence ID" value="NZ_JAKJXE010000003.1"/>
</dbReference>
<dbReference type="Pfam" id="PF01425">
    <property type="entry name" value="Amidase"/>
    <property type="match status" value="1"/>
</dbReference>
<organism evidence="4 5">
    <name type="scientific">Pseudomonas petrae</name>
    <dbReference type="NCBI Taxonomy" id="2912190"/>
    <lineage>
        <taxon>Bacteria</taxon>
        <taxon>Pseudomonadati</taxon>
        <taxon>Pseudomonadota</taxon>
        <taxon>Gammaproteobacteria</taxon>
        <taxon>Pseudomonadales</taxon>
        <taxon>Pseudomonadaceae</taxon>
        <taxon>Pseudomonas</taxon>
    </lineage>
</organism>
<evidence type="ECO:0000313" key="5">
    <source>
        <dbReference type="Proteomes" id="UP001162905"/>
    </source>
</evidence>
<dbReference type="InterPro" id="IPR000120">
    <property type="entry name" value="Amidase"/>
</dbReference>
<proteinExistence type="inferred from homology"/>
<evidence type="ECO:0000313" key="4">
    <source>
        <dbReference type="EMBL" id="MCF7543370.1"/>
    </source>
</evidence>
<evidence type="ECO:0000259" key="3">
    <source>
        <dbReference type="Pfam" id="PF01425"/>
    </source>
</evidence>
<keyword evidence="5" id="KW-1185">Reference proteome</keyword>
<dbReference type="EMBL" id="JAKJXH010000013">
    <property type="protein sequence ID" value="MCF7543370.1"/>
    <property type="molecule type" value="Genomic_DNA"/>
</dbReference>
<dbReference type="InterPro" id="IPR023631">
    <property type="entry name" value="Amidase_dom"/>
</dbReference>
<accession>A0ABS9I713</accession>
<protein>
    <submittedName>
        <fullName evidence="4">Amidase</fullName>
    </submittedName>
</protein>
<sequence length="591" mass="64553">MKGLWQQLSDRLSFNRRPPHSIARQTRIVDYSIVEMAALLRSGELTSEQITLAYLERIDQLNGPLETYDENGGYNAFVRIARDTALEQAWAADQWIASANDPRGPAPLLCGIPLGIKDSIAIEGLESKNGTHLFTGNIAHKHATVVQRLVDQGAVILGHTICSERSGSTNGDFGCNAWDITRVPGGSSSGSAIAPVLRLCAAALGEETAGSILIPAAANGTSAIKPSSARVPNSGVMPLTMGWDVVGPMARSVADAALIFTAISGPDPEGDVLSLGVPSQLPPISIQPSPGAAPLEGITIGIPQTDWMFDPRNPTATPPPAQTYDQDYREAFERFKGQLRALGARVIEIEGLDLLDERNCPYVRGNYEFAIIQEPYMAVSPVKVTSYCLQYEANYWGAVLEFAQNRPDEVRVELERLFDTTYMHPVPEQLPYAMRLQAEALRREHLALWQATLDAQDVDFLLVMPLGSHVGKRLNQEVPNEEKGMQVRRNFYDLPNGLGLPVVTFPIGYGRSGVDTDLPINAAFWGPRFSEALIIQAAIDFQHHHPEYHNAAPAEVAPRPAVKAPAQSRVWPVTPRDSNDPRIIEQAGRRS</sequence>
<reference evidence="4" key="1">
    <citation type="submission" date="2022-01" db="EMBL/GenBank/DDBJ databases">
        <title>Pseudomonas sp. nov. isolated from Antarctic regolith.</title>
        <authorList>
            <person name="Novakova D."/>
            <person name="Sedlar K."/>
        </authorList>
    </citation>
    <scope>NUCLEOTIDE SEQUENCE</scope>
    <source>
        <strain evidence="4">P2647</strain>
    </source>
</reference>
<dbReference type="PANTHER" id="PTHR11895">
    <property type="entry name" value="TRANSAMIDASE"/>
    <property type="match status" value="1"/>
</dbReference>
<name>A0ABS9I713_9PSED</name>
<dbReference type="PANTHER" id="PTHR11895:SF7">
    <property type="entry name" value="GLUTAMYL-TRNA(GLN) AMIDOTRANSFERASE SUBUNIT A, MITOCHONDRIAL"/>
    <property type="match status" value="1"/>
</dbReference>